<dbReference type="Proteomes" id="UP000762110">
    <property type="component" value="Unassembled WGS sequence"/>
</dbReference>
<gene>
    <name evidence="1" type="ORF">HQN85_11880</name>
</gene>
<sequence>MITYKRTKILDKYFAIDIFECPIAIIQFAATLGAKHVTIENYRHYRNPNSLKILMKNNDGIIEPKLKQFLADFQISNADFISLLNIWDTQGCYAIFHEGDSIKFKATDLNEFSRYKALDNFKWTLEMAIPDSASDGWGQLVSPNVDIIDKIENYIQALS</sequence>
<evidence type="ECO:0000313" key="1">
    <source>
        <dbReference type="EMBL" id="NQX32430.1"/>
    </source>
</evidence>
<reference evidence="1 2" key="1">
    <citation type="submission" date="2020-05" db="EMBL/GenBank/DDBJ databases">
        <title>Description of Pedobacter foliorum sp. nov.</title>
        <authorList>
            <person name="Qi S."/>
            <person name="Carlier A."/>
            <person name="Cnockaert M."/>
            <person name="Vandamme P."/>
        </authorList>
    </citation>
    <scope>NUCLEOTIDE SEQUENCE [LARGE SCALE GENOMIC DNA]</scope>
    <source>
        <strain evidence="1 2">LMG 31300</strain>
    </source>
</reference>
<dbReference type="RefSeq" id="WP_173272401.1">
    <property type="nucleotide sequence ID" value="NZ_JABMKV010000002.1"/>
</dbReference>
<organism evidence="1 2">
    <name type="scientific">Pedobacter boryungensis</name>
    <dbReference type="NCBI Taxonomy" id="869962"/>
    <lineage>
        <taxon>Bacteria</taxon>
        <taxon>Pseudomonadati</taxon>
        <taxon>Bacteroidota</taxon>
        <taxon>Sphingobacteriia</taxon>
        <taxon>Sphingobacteriales</taxon>
        <taxon>Sphingobacteriaceae</taxon>
        <taxon>Pedobacter</taxon>
    </lineage>
</organism>
<accession>A0ABX2DEQ2</accession>
<evidence type="ECO:0000313" key="2">
    <source>
        <dbReference type="Proteomes" id="UP000762110"/>
    </source>
</evidence>
<keyword evidence="2" id="KW-1185">Reference proteome</keyword>
<proteinExistence type="predicted"/>
<name>A0ABX2DEQ2_9SPHI</name>
<dbReference type="EMBL" id="JABMKV010000002">
    <property type="protein sequence ID" value="NQX32430.1"/>
    <property type="molecule type" value="Genomic_DNA"/>
</dbReference>
<comment type="caution">
    <text evidence="1">The sequence shown here is derived from an EMBL/GenBank/DDBJ whole genome shotgun (WGS) entry which is preliminary data.</text>
</comment>
<protein>
    <submittedName>
        <fullName evidence="1">Uncharacterized protein</fullName>
    </submittedName>
</protein>